<accession>A0A0F6QZG7</accession>
<keyword evidence="5 6" id="KW-0449">Lipoprotein</keyword>
<protein>
    <recommendedName>
        <fullName evidence="6">Lipoprotein LpqB</fullName>
    </recommendedName>
</protein>
<evidence type="ECO:0000256" key="6">
    <source>
        <dbReference type="HAMAP-Rule" id="MF_01373"/>
    </source>
</evidence>
<evidence type="ECO:0000313" key="10">
    <source>
        <dbReference type="EMBL" id="VEH04656.1"/>
    </source>
</evidence>
<evidence type="ECO:0000313" key="9">
    <source>
        <dbReference type="EMBL" id="AKE40710.1"/>
    </source>
</evidence>
<dbReference type="EMBL" id="LR134377">
    <property type="protein sequence ID" value="VEH04656.1"/>
    <property type="molecule type" value="Genomic_DNA"/>
</dbReference>
<dbReference type="Pfam" id="PF10647">
    <property type="entry name" value="Gmad1"/>
    <property type="match status" value="1"/>
</dbReference>
<dbReference type="InterPro" id="IPR023959">
    <property type="entry name" value="LpqB"/>
</dbReference>
<dbReference type="KEGG" id="cku:UL82_02425"/>
<keyword evidence="1 6" id="KW-1003">Cell membrane</keyword>
<dbReference type="GO" id="GO:0005886">
    <property type="term" value="C:plasma membrane"/>
    <property type="evidence" value="ECO:0007669"/>
    <property type="project" value="UniProtKB-SubCell"/>
</dbReference>
<dbReference type="InterPro" id="IPR059026">
    <property type="entry name" value="LpqB_N"/>
</dbReference>
<comment type="similarity">
    <text evidence="6">Belongs to the LpqB lipoprotein family.</text>
</comment>
<evidence type="ECO:0000259" key="8">
    <source>
        <dbReference type="SMART" id="SM00909"/>
    </source>
</evidence>
<dbReference type="SMART" id="SM00909">
    <property type="entry name" value="Germane"/>
    <property type="match status" value="1"/>
</dbReference>
<dbReference type="AlphaFoldDB" id="A0A0F6QZG7"/>
<keyword evidence="11" id="KW-1185">Reference proteome</keyword>
<dbReference type="STRING" id="35755.UL82_02425"/>
<dbReference type="Proteomes" id="UP000033457">
    <property type="component" value="Chromosome"/>
</dbReference>
<evidence type="ECO:0000256" key="5">
    <source>
        <dbReference type="ARBA" id="ARBA00023288"/>
    </source>
</evidence>
<dbReference type="InterPro" id="IPR019606">
    <property type="entry name" value="GerMN"/>
</dbReference>
<feature type="signal peptide" evidence="7">
    <location>
        <begin position="1"/>
        <end position="25"/>
    </location>
</feature>
<dbReference type="HAMAP" id="MF_01373">
    <property type="entry name" value="LpqB_lipoprot"/>
    <property type="match status" value="1"/>
</dbReference>
<evidence type="ECO:0000256" key="2">
    <source>
        <dbReference type="ARBA" id="ARBA00022729"/>
    </source>
</evidence>
<organism evidence="9 11">
    <name type="scientific">Corynebacterium kutscheri</name>
    <dbReference type="NCBI Taxonomy" id="35755"/>
    <lineage>
        <taxon>Bacteria</taxon>
        <taxon>Bacillati</taxon>
        <taxon>Actinomycetota</taxon>
        <taxon>Actinomycetes</taxon>
        <taxon>Mycobacteriales</taxon>
        <taxon>Corynebacteriaceae</taxon>
        <taxon>Corynebacterium</taxon>
    </lineage>
</organism>
<evidence type="ECO:0000313" key="12">
    <source>
        <dbReference type="Proteomes" id="UP000271380"/>
    </source>
</evidence>
<dbReference type="HOGENOM" id="CLU_032207_1_0_11"/>
<keyword evidence="2 6" id="KW-0732">Signal</keyword>
<evidence type="ECO:0000256" key="3">
    <source>
        <dbReference type="ARBA" id="ARBA00023136"/>
    </source>
</evidence>
<comment type="subcellular location">
    <subcellularLocation>
        <location evidence="6">Cell membrane</location>
        <topology evidence="6">Lipid-anchor</topology>
    </subcellularLocation>
</comment>
<evidence type="ECO:0000256" key="1">
    <source>
        <dbReference type="ARBA" id="ARBA00022475"/>
    </source>
</evidence>
<feature type="domain" description="GerMN" evidence="8">
    <location>
        <begin position="204"/>
        <end position="287"/>
    </location>
</feature>
<proteinExistence type="inferred from homology"/>
<keyword evidence="4 6" id="KW-0564">Palmitate</keyword>
<dbReference type="RefSeq" id="WP_046438830.1">
    <property type="nucleotide sequence ID" value="NZ_CP011312.1"/>
</dbReference>
<dbReference type="EMBL" id="CP011312">
    <property type="protein sequence ID" value="AKE40710.1"/>
    <property type="molecule type" value="Genomic_DNA"/>
</dbReference>
<dbReference type="InterPro" id="IPR018910">
    <property type="entry name" value="LpqB_C"/>
</dbReference>
<evidence type="ECO:0000313" key="11">
    <source>
        <dbReference type="Proteomes" id="UP000033457"/>
    </source>
</evidence>
<gene>
    <name evidence="6 9" type="primary">lpqB</name>
    <name evidence="10" type="ORF">NCTC949_00206</name>
    <name evidence="9" type="ORF">UL82_02425</name>
</gene>
<feature type="chain" id="PRO_5043119935" description="Lipoprotein LpqB" evidence="7">
    <location>
        <begin position="26"/>
        <end position="579"/>
    </location>
</feature>
<keyword evidence="3 6" id="KW-0472">Membrane</keyword>
<evidence type="ECO:0000256" key="7">
    <source>
        <dbReference type="SAM" id="SignalP"/>
    </source>
</evidence>
<reference evidence="9 11" key="1">
    <citation type="journal article" date="2015" name="Genome Announc.">
        <title>Complete Genome Sequence of Corynebacterium kutscheri DSM 20755, a Corynebacterial Type Strain with Remarkably Low G+C Content of Chromosomal DNA.</title>
        <authorList>
            <person name="Ruckert C."/>
            <person name="Albersmeier A."/>
            <person name="Winkler A."/>
            <person name="Tauch A."/>
        </authorList>
    </citation>
    <scope>NUCLEOTIDE SEQUENCE [LARGE SCALE GENOMIC DNA]</scope>
    <source>
        <strain evidence="9 11">DSM 20755</strain>
    </source>
</reference>
<dbReference type="Proteomes" id="UP000271380">
    <property type="component" value="Chromosome"/>
</dbReference>
<sequence length="579" mass="62162">MGKRAVVLFSMTALLAGCTSLPASTEPEVLRSFGAPASTQANRPTVNLAPDLLVREFYASFARPEQQYQLSRSYLTDTTAISWKPSEELLVLDRVDVNYSYDQETTMESPSAERIVTYEVTGTITGVITAGGAYEPRNEQYRQEIDLEQIDGQWRISSLPSTIAIETAKLRSTYQVKNLYFFEPGGVSLVSDRRWIASGSADLGSSLITLLLSGPARTLSAGVLNEIPSSAAFAGVEEGVYHLTGLASLDEPARARLIAQLVWTLALADVPGPYTFAIDSDVFSLAATGAMELDVDDFAEYNPQGSTSVIGQLYFLNDGSLMRMYGDNLEPVPGFLGVSGAIESADISAALDAAAIVQTSGNDENKRSTMLVGEIEGNYSEVLSARTLTRPSFDSFGSSLWTVLDGETVLRLVRSSGTGEITQTEVDTSALGENRGTISVFRLSHSGVRVAFIMDGRVYTATVARPNAGERRLVNIQEILPAIEDSALSVDWDSNDGLIIGTTNIDTPIWRVEQDGSAGYSLPNNNIAAPVVQVGANSSTIYATDARSTVEFSVSGSGSSFWREVPGLEGERSVPIISH</sequence>
<dbReference type="Pfam" id="PF25976">
    <property type="entry name" value="LpqB_N"/>
    <property type="match status" value="1"/>
</dbReference>
<dbReference type="Pfam" id="PF10646">
    <property type="entry name" value="Germane"/>
    <property type="match status" value="1"/>
</dbReference>
<name>A0A0F6QZG7_9CORY</name>
<reference evidence="10 12" key="2">
    <citation type="submission" date="2018-12" db="EMBL/GenBank/DDBJ databases">
        <authorList>
            <consortium name="Pathogen Informatics"/>
        </authorList>
    </citation>
    <scope>NUCLEOTIDE SEQUENCE [LARGE SCALE GENOMIC DNA]</scope>
    <source>
        <strain evidence="10 12">NCTC949</strain>
    </source>
</reference>
<dbReference type="PROSITE" id="PS51257">
    <property type="entry name" value="PROKAR_LIPOPROTEIN"/>
    <property type="match status" value="1"/>
</dbReference>
<dbReference type="OrthoDB" id="3226781at2"/>
<evidence type="ECO:0000256" key="4">
    <source>
        <dbReference type="ARBA" id="ARBA00023139"/>
    </source>
</evidence>